<dbReference type="GO" id="GO:0052757">
    <property type="term" value="F:chondroitin hydrolase activity"/>
    <property type="evidence" value="ECO:0007669"/>
    <property type="project" value="TreeGrafter"/>
</dbReference>
<feature type="region of interest" description="Disordered" evidence="3">
    <location>
        <begin position="418"/>
        <end position="446"/>
    </location>
</feature>
<keyword evidence="1 5" id="KW-0378">Hydrolase</keyword>
<dbReference type="EMBL" id="KV423922">
    <property type="protein sequence ID" value="KZT61518.1"/>
    <property type="molecule type" value="Genomic_DNA"/>
</dbReference>
<feature type="chain" id="PRO_5007859848" evidence="4">
    <location>
        <begin position="20"/>
        <end position="474"/>
    </location>
</feature>
<evidence type="ECO:0000313" key="5">
    <source>
        <dbReference type="EMBL" id="KZT61518.1"/>
    </source>
</evidence>
<dbReference type="InterPro" id="IPR008928">
    <property type="entry name" value="6-hairpin_glycosidase_sf"/>
</dbReference>
<dbReference type="OrthoDB" id="2317065at2759"/>
<evidence type="ECO:0000256" key="2">
    <source>
        <dbReference type="ARBA" id="ARBA00038358"/>
    </source>
</evidence>
<feature type="signal peptide" evidence="4">
    <location>
        <begin position="1"/>
        <end position="19"/>
    </location>
</feature>
<name>A0A165J8M8_9BASI</name>
<dbReference type="AlphaFoldDB" id="A0A165J8M8"/>
<keyword evidence="6" id="KW-1185">Reference proteome</keyword>
<dbReference type="GO" id="GO:0000272">
    <property type="term" value="P:polysaccharide catabolic process"/>
    <property type="evidence" value="ECO:0007669"/>
    <property type="project" value="TreeGrafter"/>
</dbReference>
<reference evidence="5 6" key="1">
    <citation type="journal article" date="2016" name="Mol. Biol. Evol.">
        <title>Comparative Genomics of Early-Diverging Mushroom-Forming Fungi Provides Insights into the Origins of Lignocellulose Decay Capabilities.</title>
        <authorList>
            <person name="Nagy L.G."/>
            <person name="Riley R."/>
            <person name="Tritt A."/>
            <person name="Adam C."/>
            <person name="Daum C."/>
            <person name="Floudas D."/>
            <person name="Sun H."/>
            <person name="Yadav J.S."/>
            <person name="Pangilinan J."/>
            <person name="Larsson K.H."/>
            <person name="Matsuura K."/>
            <person name="Barry K."/>
            <person name="Labutti K."/>
            <person name="Kuo R."/>
            <person name="Ohm R.A."/>
            <person name="Bhattacharya S.S."/>
            <person name="Shirouzu T."/>
            <person name="Yoshinaga Y."/>
            <person name="Martin F.M."/>
            <person name="Grigoriev I.V."/>
            <person name="Hibbett D.S."/>
        </authorList>
    </citation>
    <scope>NUCLEOTIDE SEQUENCE [LARGE SCALE GENOMIC DNA]</scope>
    <source>
        <strain evidence="5 6">HHB12733</strain>
    </source>
</reference>
<dbReference type="Proteomes" id="UP000076842">
    <property type="component" value="Unassembled WGS sequence"/>
</dbReference>
<feature type="compositionally biased region" description="Low complexity" evidence="3">
    <location>
        <begin position="418"/>
        <end position="445"/>
    </location>
</feature>
<evidence type="ECO:0000256" key="4">
    <source>
        <dbReference type="SAM" id="SignalP"/>
    </source>
</evidence>
<dbReference type="PANTHER" id="PTHR36845:SF1">
    <property type="entry name" value="HYDROLASE, PUTATIVE (AFU_ORTHOLOGUE AFUA_7G05090)-RELATED"/>
    <property type="match status" value="1"/>
</dbReference>
<evidence type="ECO:0000313" key="6">
    <source>
        <dbReference type="Proteomes" id="UP000076842"/>
    </source>
</evidence>
<dbReference type="InterPro" id="IPR012341">
    <property type="entry name" value="6hp_glycosidase-like_sf"/>
</dbReference>
<proteinExistence type="inferred from homology"/>
<comment type="similarity">
    <text evidence="2">Belongs to the glycosyl hydrolase 88 family.</text>
</comment>
<organism evidence="5 6">
    <name type="scientific">Calocera cornea HHB12733</name>
    <dbReference type="NCBI Taxonomy" id="1353952"/>
    <lineage>
        <taxon>Eukaryota</taxon>
        <taxon>Fungi</taxon>
        <taxon>Dikarya</taxon>
        <taxon>Basidiomycota</taxon>
        <taxon>Agaricomycotina</taxon>
        <taxon>Dacrymycetes</taxon>
        <taxon>Dacrymycetales</taxon>
        <taxon>Dacrymycetaceae</taxon>
        <taxon>Calocera</taxon>
    </lineage>
</organism>
<evidence type="ECO:0000256" key="1">
    <source>
        <dbReference type="ARBA" id="ARBA00022801"/>
    </source>
</evidence>
<dbReference type="SUPFAM" id="SSF48208">
    <property type="entry name" value="Six-hairpin glycosidases"/>
    <property type="match status" value="1"/>
</dbReference>
<evidence type="ECO:0000256" key="3">
    <source>
        <dbReference type="SAM" id="MobiDB-lite"/>
    </source>
</evidence>
<dbReference type="PANTHER" id="PTHR36845">
    <property type="entry name" value="HYDROLASE, PUTATIVE (AFU_ORTHOLOGUE AFUA_7G05090)-RELATED"/>
    <property type="match status" value="1"/>
</dbReference>
<accession>A0A165J8M8</accession>
<keyword evidence="4" id="KW-0732">Signal</keyword>
<sequence>MTLLPLSLLLASLPLLTTGQSLPQIPAELYSPLIPQKLLQTAQSQSLPSAYPQYTYPAPGGNGSWQLFPADTWTSAFFSGQLYLLNQRFTTLCPGADASGSSTSWVSDGQGWSEGLAALVGGNTLGHDVGFVSQPFRDDLTLNYGNASAWDIVQGFNADLAARFSSVVGCTKSWDGPTDGDFEVIMDNMQNLVLFLFTASLNNNQTLVDMATSHANKTLANHVRTDGSSFHVVDYDPLTGDVQWRGTAQGYSNSSTWSRGQAWGIYGFATVYNYTGIPLYLDTSRRMADYFVSHLPAAGVPYWDFDAPLSPPPTYDTSAATIAASALLFLSSLELQQSPANTSGAAHWQQAAISLLSSTVQMGWQPGSEWDSLLSNGTVNNRADPPNNDTGIIYGDYYFIEAGNRLLELGLATCSGAAANGSSSPGGSPSTSASGSSPSHTAQSAGSALRGTGASLAGVVGGAAALLGALALTI</sequence>
<dbReference type="STRING" id="1353952.A0A165J8M8"/>
<dbReference type="InParanoid" id="A0A165J8M8"/>
<protein>
    <submittedName>
        <fullName evidence="5">Glycoside hydrolase family 88 protein</fullName>
    </submittedName>
</protein>
<dbReference type="Gene3D" id="1.50.10.10">
    <property type="match status" value="1"/>
</dbReference>
<dbReference type="InterPro" id="IPR052369">
    <property type="entry name" value="UG_Glycosaminoglycan_Hydrolase"/>
</dbReference>
<gene>
    <name evidence="5" type="ORF">CALCODRAFT_491038</name>
</gene>